<evidence type="ECO:0000256" key="2">
    <source>
        <dbReference type="ARBA" id="ARBA00022801"/>
    </source>
</evidence>
<dbReference type="UniPathway" id="UPA00253">
    <property type="reaction ID" value="UER00329"/>
</dbReference>
<accession>A0A316V4W1</accession>
<dbReference type="PANTHER" id="PTHR14084">
    <property type="entry name" value="KYNURENINASE"/>
    <property type="match status" value="1"/>
</dbReference>
<dbReference type="Pfam" id="PF00266">
    <property type="entry name" value="Aminotran_5"/>
    <property type="match status" value="1"/>
</dbReference>
<feature type="binding site" evidence="4">
    <location>
        <begin position="129"/>
        <end position="132"/>
    </location>
    <ligand>
        <name>pyridoxal 5'-phosphate</name>
        <dbReference type="ChEBI" id="CHEBI:597326"/>
    </ligand>
</feature>
<dbReference type="InParanoid" id="A0A316V4W1"/>
<keyword evidence="3 4" id="KW-0663">Pyridoxal phosphate</keyword>
<dbReference type="HAMAP" id="MF_01970">
    <property type="entry name" value="Kynureninase"/>
    <property type="match status" value="1"/>
</dbReference>
<feature type="domain" description="Aminotransferase class V" evidence="6">
    <location>
        <begin position="156"/>
        <end position="258"/>
    </location>
</feature>
<comment type="caution">
    <text evidence="4">Lacks conserved residue(s) required for the propagation of feature annotation.</text>
</comment>
<feature type="binding site" evidence="4">
    <location>
        <position position="305"/>
    </location>
    <ligand>
        <name>pyridoxal 5'-phosphate</name>
        <dbReference type="ChEBI" id="CHEBI:597326"/>
    </ligand>
</feature>
<comment type="function">
    <text evidence="4 5">Catalyzes the cleavage of L-kynurenine (L-Kyn) and L-3-hydroxykynurenine (L-3OHKyn) into anthranilic acid (AA) and 3-hydroxyanthranilic acid (3-OHAA), respectively.</text>
</comment>
<dbReference type="GO" id="GO:0030170">
    <property type="term" value="F:pyridoxal phosphate binding"/>
    <property type="evidence" value="ECO:0007669"/>
    <property type="project" value="UniProtKB-UniRule"/>
</dbReference>
<dbReference type="InterPro" id="IPR015422">
    <property type="entry name" value="PyrdxlP-dep_Trfase_small"/>
</dbReference>
<evidence type="ECO:0000256" key="1">
    <source>
        <dbReference type="ARBA" id="ARBA00022642"/>
    </source>
</evidence>
<dbReference type="GO" id="GO:0019441">
    <property type="term" value="P:L-tryptophan catabolic process to kynurenine"/>
    <property type="evidence" value="ECO:0007669"/>
    <property type="project" value="TreeGrafter"/>
</dbReference>
<comment type="catalytic activity">
    <reaction evidence="4 5">
        <text>L-kynurenine + H2O = anthranilate + L-alanine + H(+)</text>
        <dbReference type="Rhea" id="RHEA:16813"/>
        <dbReference type="ChEBI" id="CHEBI:15377"/>
        <dbReference type="ChEBI" id="CHEBI:15378"/>
        <dbReference type="ChEBI" id="CHEBI:16567"/>
        <dbReference type="ChEBI" id="CHEBI:57959"/>
        <dbReference type="ChEBI" id="CHEBI:57972"/>
        <dbReference type="EC" id="3.7.1.3"/>
    </reaction>
</comment>
<dbReference type="GO" id="GO:0030429">
    <property type="term" value="F:kynureninase activity"/>
    <property type="evidence" value="ECO:0007669"/>
    <property type="project" value="UniProtKB-UniRule"/>
</dbReference>
<dbReference type="GO" id="GO:0005737">
    <property type="term" value="C:cytoplasm"/>
    <property type="evidence" value="ECO:0007669"/>
    <property type="project" value="UniProtKB-SubCell"/>
</dbReference>
<dbReference type="GO" id="GO:0097053">
    <property type="term" value="P:L-kynurenine catabolic process"/>
    <property type="evidence" value="ECO:0007669"/>
    <property type="project" value="UniProtKB-UniRule"/>
</dbReference>
<reference evidence="7 8" key="1">
    <citation type="journal article" date="2018" name="Mol. Biol. Evol.">
        <title>Broad Genomic Sampling Reveals a Smut Pathogenic Ancestry of the Fungal Clade Ustilaginomycotina.</title>
        <authorList>
            <person name="Kijpornyongpan T."/>
            <person name="Mondo S.J."/>
            <person name="Barry K."/>
            <person name="Sandor L."/>
            <person name="Lee J."/>
            <person name="Lipzen A."/>
            <person name="Pangilinan J."/>
            <person name="LaButti K."/>
            <person name="Hainaut M."/>
            <person name="Henrissat B."/>
            <person name="Grigoriev I.V."/>
            <person name="Spatafora J.W."/>
            <person name="Aime M.C."/>
        </authorList>
    </citation>
    <scope>NUCLEOTIDE SEQUENCE [LARGE SCALE GENOMIC DNA]</scope>
    <source>
        <strain evidence="7 8">MCA 3882</strain>
    </source>
</reference>
<feature type="binding site" evidence="4">
    <location>
        <position position="88"/>
    </location>
    <ligand>
        <name>pyridoxal 5'-phosphate</name>
        <dbReference type="ChEBI" id="CHEBI:597326"/>
    </ligand>
</feature>
<protein>
    <recommendedName>
        <fullName evidence="4 5">Kynureninase</fullName>
        <ecNumber evidence="4 5">3.7.1.3</ecNumber>
    </recommendedName>
    <alternativeName>
        <fullName evidence="4">Biosynthesis of nicotinic acid protein 5</fullName>
    </alternativeName>
    <alternativeName>
        <fullName evidence="4">L-kynurenine hydrolase</fullName>
    </alternativeName>
</protein>
<feature type="binding site" evidence="4">
    <location>
        <position position="277"/>
    </location>
    <ligand>
        <name>pyridoxal 5'-phosphate</name>
        <dbReference type="ChEBI" id="CHEBI:597326"/>
    </ligand>
</feature>
<feature type="binding site" evidence="4">
    <location>
        <position position="218"/>
    </location>
    <ligand>
        <name>pyridoxal 5'-phosphate</name>
        <dbReference type="ChEBI" id="CHEBI:597326"/>
    </ligand>
</feature>
<comment type="pathway">
    <text evidence="4 5">Cofactor biosynthesis; NAD(+) biosynthesis; quinolinate from L-kynurenine: step 2/3.</text>
</comment>
<dbReference type="InterPro" id="IPR010111">
    <property type="entry name" value="Kynureninase"/>
</dbReference>
<dbReference type="SUPFAM" id="SSF53383">
    <property type="entry name" value="PLP-dependent transferases"/>
    <property type="match status" value="1"/>
</dbReference>
<feature type="binding site" evidence="4">
    <location>
        <position position="215"/>
    </location>
    <ligand>
        <name>pyridoxal 5'-phosphate</name>
        <dbReference type="ChEBI" id="CHEBI:597326"/>
    </ligand>
</feature>
<evidence type="ECO:0000313" key="7">
    <source>
        <dbReference type="EMBL" id="PWN32609.1"/>
    </source>
</evidence>
<dbReference type="Pfam" id="PF22580">
    <property type="entry name" value="KYNU_C"/>
    <property type="match status" value="1"/>
</dbReference>
<dbReference type="InterPro" id="IPR015421">
    <property type="entry name" value="PyrdxlP-dep_Trfase_major"/>
</dbReference>
<dbReference type="OrthoDB" id="5978656at2759"/>
<evidence type="ECO:0000256" key="3">
    <source>
        <dbReference type="ARBA" id="ARBA00022898"/>
    </source>
</evidence>
<comment type="pathway">
    <text evidence="4 5">Amino-acid degradation; L-kynurenine degradation; L-alanine and anthranilate from L-kynurenine: step 1/1.</text>
</comment>
<keyword evidence="1 4" id="KW-0662">Pyridine nucleotide biosynthesis</keyword>
<dbReference type="Gene3D" id="3.40.640.10">
    <property type="entry name" value="Type I PLP-dependent aspartate aminotransferase-like (Major domain)"/>
    <property type="match status" value="1"/>
</dbReference>
<feature type="modified residue" description="N6-(pyridoxal phosphate)lysine" evidence="4">
    <location>
        <position position="241"/>
    </location>
</feature>
<name>A0A316V4W1_9BASI</name>
<keyword evidence="8" id="KW-1185">Reference proteome</keyword>
<dbReference type="Gene3D" id="3.90.1150.10">
    <property type="entry name" value="Aspartate Aminotransferase, domain 1"/>
    <property type="match status" value="1"/>
</dbReference>
<dbReference type="GO" id="GO:0019805">
    <property type="term" value="P:quinolinate biosynthetic process"/>
    <property type="evidence" value="ECO:0007669"/>
    <property type="project" value="UniProtKB-UniRule"/>
</dbReference>
<organism evidence="7 8">
    <name type="scientific">Meira miltonrushii</name>
    <dbReference type="NCBI Taxonomy" id="1280837"/>
    <lineage>
        <taxon>Eukaryota</taxon>
        <taxon>Fungi</taxon>
        <taxon>Dikarya</taxon>
        <taxon>Basidiomycota</taxon>
        <taxon>Ustilaginomycotina</taxon>
        <taxon>Exobasidiomycetes</taxon>
        <taxon>Exobasidiales</taxon>
        <taxon>Brachybasidiaceae</taxon>
        <taxon>Meira</taxon>
    </lineage>
</organism>
<evidence type="ECO:0000259" key="6">
    <source>
        <dbReference type="Pfam" id="PF00266"/>
    </source>
</evidence>
<comment type="similarity">
    <text evidence="4 5">Belongs to the kynureninase family.</text>
</comment>
<proteinExistence type="inferred from homology"/>
<keyword evidence="2 4" id="KW-0378">Hydrolase</keyword>
<evidence type="ECO:0000256" key="4">
    <source>
        <dbReference type="HAMAP-Rule" id="MF_03017"/>
    </source>
</evidence>
<dbReference type="EC" id="3.7.1.3" evidence="4 5"/>
<comment type="cofactor">
    <cofactor evidence="4 5">
        <name>pyridoxal 5'-phosphate</name>
        <dbReference type="ChEBI" id="CHEBI:597326"/>
    </cofactor>
</comment>
<dbReference type="InterPro" id="IPR000192">
    <property type="entry name" value="Aminotrans_V_dom"/>
</dbReference>
<sequence length="444" mass="48703">MKDVVEGNEKDEQATSLYMCGNSLGPLSKRSKKYVEQELQVWGRKAVLGHWDHPFGRPWTQCEERVSHLMSDIIGAKPNEVVAMGTLSSNLHIMLATFYRPNALPQLVLPNSAGNKPVRHKIIYEALAFPSDQYALASAVTLAGFDPKTSLIALEGKKDRTLETQDILATIDREADTGELAMILLGDVQYQTGQMFDMEKITKHARSRGIIVGWDLAHAFANVPLAMHDWDADFAVWCTYKYGSSGPGGMAGLFVHERWGNNSNAPGASGLPRPAAWWGQKKASRFSMPDSFDAIQGASGWQQSNPSALDMAALLGSLETMALAPALGSGHIMPALRQKSQRLTAYLEHLLLTPGFLPAEANISIVTPKEGRFRGSQLSSDVPPPIDASSFVARVHHSIETRYGVVCDVRNPDILRFGPVAQYSSFEDVWRTADALRKSIMAQL</sequence>
<dbReference type="NCBIfam" id="TIGR01814">
    <property type="entry name" value="kynureninase"/>
    <property type="match status" value="1"/>
</dbReference>
<dbReference type="UniPathway" id="UPA00334">
    <property type="reaction ID" value="UER00455"/>
</dbReference>
<dbReference type="InterPro" id="IPR015424">
    <property type="entry name" value="PyrdxlP-dep_Trfase"/>
</dbReference>
<dbReference type="PIRSF" id="PIRSF038800">
    <property type="entry name" value="KYNU"/>
    <property type="match status" value="1"/>
</dbReference>
<feature type="binding site" evidence="4">
    <location>
        <position position="240"/>
    </location>
    <ligand>
        <name>pyridoxal 5'-phosphate</name>
        <dbReference type="ChEBI" id="CHEBI:597326"/>
    </ligand>
</feature>
<gene>
    <name evidence="4" type="primary">BNA5</name>
    <name evidence="7" type="ORF">FA14DRAFT_137604</name>
</gene>
<dbReference type="AlphaFoldDB" id="A0A316V4W1"/>
<feature type="binding site" evidence="4">
    <location>
        <position position="87"/>
    </location>
    <ligand>
        <name>pyridoxal 5'-phosphate</name>
        <dbReference type="ChEBI" id="CHEBI:597326"/>
    </ligand>
</feature>
<evidence type="ECO:0000256" key="5">
    <source>
        <dbReference type="PIRNR" id="PIRNR038800"/>
    </source>
</evidence>
<dbReference type="GO" id="GO:0043420">
    <property type="term" value="P:anthranilate metabolic process"/>
    <property type="evidence" value="ECO:0007669"/>
    <property type="project" value="UniProtKB-UniRule"/>
</dbReference>
<dbReference type="Proteomes" id="UP000245771">
    <property type="component" value="Unassembled WGS sequence"/>
</dbReference>
<comment type="catalytic activity">
    <reaction evidence="5">
        <text>3-hydroxy-L-kynurenine + H2O = 3-hydroxyanthranilate + L-alanine + H(+)</text>
        <dbReference type="Rhea" id="RHEA:25143"/>
        <dbReference type="ChEBI" id="CHEBI:15377"/>
        <dbReference type="ChEBI" id="CHEBI:15378"/>
        <dbReference type="ChEBI" id="CHEBI:36559"/>
        <dbReference type="ChEBI" id="CHEBI:57972"/>
        <dbReference type="ChEBI" id="CHEBI:58125"/>
        <dbReference type="EC" id="3.7.1.3"/>
    </reaction>
</comment>
<dbReference type="GO" id="GO:0034354">
    <property type="term" value="P:'de novo' NAD+ biosynthetic process from L-tryptophan"/>
    <property type="evidence" value="ECO:0007669"/>
    <property type="project" value="UniProtKB-UniRule"/>
</dbReference>
<keyword evidence="4 5" id="KW-0963">Cytoplasm</keyword>
<dbReference type="PANTHER" id="PTHR14084:SF0">
    <property type="entry name" value="KYNURENINASE"/>
    <property type="match status" value="1"/>
</dbReference>
<evidence type="ECO:0000313" key="8">
    <source>
        <dbReference type="Proteomes" id="UP000245771"/>
    </source>
</evidence>
<comment type="subcellular location">
    <subcellularLocation>
        <location evidence="4 5">Cytoplasm</location>
    </subcellularLocation>
</comment>
<comment type="subunit">
    <text evidence="4 5">Homodimer.</text>
</comment>
<dbReference type="STRING" id="1280837.A0A316V4W1"/>
<dbReference type="EMBL" id="KZ819605">
    <property type="protein sequence ID" value="PWN32609.1"/>
    <property type="molecule type" value="Genomic_DNA"/>
</dbReference>